<dbReference type="EMBL" id="HBUF01434936">
    <property type="protein sequence ID" value="CAG6742368.1"/>
    <property type="molecule type" value="Transcribed_RNA"/>
</dbReference>
<dbReference type="AlphaFoldDB" id="A0A8D8Z7B2"/>
<name>A0A8D8Z7B2_9HEMI</name>
<reference evidence="1" key="1">
    <citation type="submission" date="2021-05" db="EMBL/GenBank/DDBJ databases">
        <authorList>
            <person name="Alioto T."/>
            <person name="Alioto T."/>
            <person name="Gomez Garrido J."/>
        </authorList>
    </citation>
    <scope>NUCLEOTIDE SEQUENCE</scope>
</reference>
<proteinExistence type="predicted"/>
<accession>A0A8D8Z7B2</accession>
<sequence>MCLIMSISCLVNSSRLSLAHLQISLFIQSTLCSSHSCHDLSLRLRCRINVFSYKVHYVQNTRAGRADCLDIFTRFFLRPCKIFFFFFFFTPPPPPPPPTPPPPPPPTPPPPPPPVFFFFFFFRFGLQRTT</sequence>
<organism evidence="1">
    <name type="scientific">Cacopsylla melanoneura</name>
    <dbReference type="NCBI Taxonomy" id="428564"/>
    <lineage>
        <taxon>Eukaryota</taxon>
        <taxon>Metazoa</taxon>
        <taxon>Ecdysozoa</taxon>
        <taxon>Arthropoda</taxon>
        <taxon>Hexapoda</taxon>
        <taxon>Insecta</taxon>
        <taxon>Pterygota</taxon>
        <taxon>Neoptera</taxon>
        <taxon>Paraneoptera</taxon>
        <taxon>Hemiptera</taxon>
        <taxon>Sternorrhyncha</taxon>
        <taxon>Psylloidea</taxon>
        <taxon>Psyllidae</taxon>
        <taxon>Psyllinae</taxon>
        <taxon>Cacopsylla</taxon>
    </lineage>
</organism>
<protein>
    <submittedName>
        <fullName evidence="1">Uncharacterized protein</fullName>
    </submittedName>
</protein>
<evidence type="ECO:0000313" key="1">
    <source>
        <dbReference type="EMBL" id="CAG6742368.1"/>
    </source>
</evidence>